<evidence type="ECO:0000313" key="3">
    <source>
        <dbReference type="Proteomes" id="UP000799767"/>
    </source>
</evidence>
<feature type="compositionally biased region" description="Polar residues" evidence="1">
    <location>
        <begin position="36"/>
        <end position="51"/>
    </location>
</feature>
<organism evidence="2 3">
    <name type="scientific">Neohortaea acidophila</name>
    <dbReference type="NCBI Taxonomy" id="245834"/>
    <lineage>
        <taxon>Eukaryota</taxon>
        <taxon>Fungi</taxon>
        <taxon>Dikarya</taxon>
        <taxon>Ascomycota</taxon>
        <taxon>Pezizomycotina</taxon>
        <taxon>Dothideomycetes</taxon>
        <taxon>Dothideomycetidae</taxon>
        <taxon>Mycosphaerellales</taxon>
        <taxon>Teratosphaeriaceae</taxon>
        <taxon>Neohortaea</taxon>
    </lineage>
</organism>
<dbReference type="RefSeq" id="XP_033587208.1">
    <property type="nucleotide sequence ID" value="XM_033737528.1"/>
</dbReference>
<proteinExistence type="predicted"/>
<protein>
    <submittedName>
        <fullName evidence="2">Uncharacterized protein</fullName>
    </submittedName>
</protein>
<evidence type="ECO:0000313" key="2">
    <source>
        <dbReference type="EMBL" id="KAF2480638.1"/>
    </source>
</evidence>
<dbReference type="Proteomes" id="UP000799767">
    <property type="component" value="Unassembled WGS sequence"/>
</dbReference>
<dbReference type="EMBL" id="MU001639">
    <property type="protein sequence ID" value="KAF2480638.1"/>
    <property type="molecule type" value="Genomic_DNA"/>
</dbReference>
<name>A0A6A6PKN4_9PEZI</name>
<dbReference type="AlphaFoldDB" id="A0A6A6PKN4"/>
<sequence>MAPQQPQPESSRAPKLKDPPRPVREQIARVLLEKGPNTSQGDIGSHRNNQFYADKVRARPEYIQKWQKRQQAVATTIVVPKVELDQLLDVSATLEAIKKEEDAADASTFPAASSFPPAPPAFTITTHPNAPTGGNDTEVAAPPSRPSTSEVSREDASIALHACADEFKGQIRELANRRVSALGDVDRAESEDVARMIPVLRTAKDNALVILEAALDDFVRKHSDAVSQLQRIPVGQCKDFVNAWTRESRNMWSTLTTRLALLDSNVSARLQLDQIERRAAQPRLLMEDVRDDADLPDETVD</sequence>
<gene>
    <name evidence="2" type="ORF">BDY17DRAFT_326523</name>
</gene>
<evidence type="ECO:0000256" key="1">
    <source>
        <dbReference type="SAM" id="MobiDB-lite"/>
    </source>
</evidence>
<accession>A0A6A6PKN4</accession>
<feature type="compositionally biased region" description="Polar residues" evidence="1">
    <location>
        <begin position="124"/>
        <end position="135"/>
    </location>
</feature>
<dbReference type="GeneID" id="54478530"/>
<keyword evidence="3" id="KW-1185">Reference proteome</keyword>
<feature type="region of interest" description="Disordered" evidence="1">
    <location>
        <begin position="1"/>
        <end position="52"/>
    </location>
</feature>
<feature type="compositionally biased region" description="Basic and acidic residues" evidence="1">
    <location>
        <begin position="15"/>
        <end position="27"/>
    </location>
</feature>
<feature type="region of interest" description="Disordered" evidence="1">
    <location>
        <begin position="124"/>
        <end position="150"/>
    </location>
</feature>
<reference evidence="2" key="1">
    <citation type="journal article" date="2020" name="Stud. Mycol.">
        <title>101 Dothideomycetes genomes: a test case for predicting lifestyles and emergence of pathogens.</title>
        <authorList>
            <person name="Haridas S."/>
            <person name="Albert R."/>
            <person name="Binder M."/>
            <person name="Bloem J."/>
            <person name="Labutti K."/>
            <person name="Salamov A."/>
            <person name="Andreopoulos B."/>
            <person name="Baker S."/>
            <person name="Barry K."/>
            <person name="Bills G."/>
            <person name="Bluhm B."/>
            <person name="Cannon C."/>
            <person name="Castanera R."/>
            <person name="Culley D."/>
            <person name="Daum C."/>
            <person name="Ezra D."/>
            <person name="Gonzalez J."/>
            <person name="Henrissat B."/>
            <person name="Kuo A."/>
            <person name="Liang C."/>
            <person name="Lipzen A."/>
            <person name="Lutzoni F."/>
            <person name="Magnuson J."/>
            <person name="Mondo S."/>
            <person name="Nolan M."/>
            <person name="Ohm R."/>
            <person name="Pangilinan J."/>
            <person name="Park H.-J."/>
            <person name="Ramirez L."/>
            <person name="Alfaro M."/>
            <person name="Sun H."/>
            <person name="Tritt A."/>
            <person name="Yoshinaga Y."/>
            <person name="Zwiers L.-H."/>
            <person name="Turgeon B."/>
            <person name="Goodwin S."/>
            <person name="Spatafora J."/>
            <person name="Crous P."/>
            <person name="Grigoriev I."/>
        </authorList>
    </citation>
    <scope>NUCLEOTIDE SEQUENCE</scope>
    <source>
        <strain evidence="2">CBS 113389</strain>
    </source>
</reference>